<organism evidence="7 8">
    <name type="scientific">Ornithobacterium rhinotracheale</name>
    <dbReference type="NCBI Taxonomy" id="28251"/>
    <lineage>
        <taxon>Bacteria</taxon>
        <taxon>Pseudomonadati</taxon>
        <taxon>Bacteroidota</taxon>
        <taxon>Flavobacteriia</taxon>
        <taxon>Flavobacteriales</taxon>
        <taxon>Weeksellaceae</taxon>
        <taxon>Ornithobacterium</taxon>
    </lineage>
</organism>
<comment type="subcellular location">
    <subcellularLocation>
        <location evidence="1">Membrane</location>
    </subcellularLocation>
</comment>
<dbReference type="GO" id="GO:0019867">
    <property type="term" value="C:outer membrane"/>
    <property type="evidence" value="ECO:0007669"/>
    <property type="project" value="InterPro"/>
</dbReference>
<dbReference type="AlphaFoldDB" id="A0A410JRV0"/>
<keyword evidence="4" id="KW-0472">Membrane</keyword>
<evidence type="ECO:0000256" key="1">
    <source>
        <dbReference type="ARBA" id="ARBA00004370"/>
    </source>
</evidence>
<proteinExistence type="predicted"/>
<feature type="domain" description="Bacterial surface antigen (D15)" evidence="6">
    <location>
        <begin position="672"/>
        <end position="850"/>
    </location>
</feature>
<evidence type="ECO:0000256" key="2">
    <source>
        <dbReference type="ARBA" id="ARBA00022692"/>
    </source>
</evidence>
<dbReference type="InterPro" id="IPR039910">
    <property type="entry name" value="D15-like"/>
</dbReference>
<gene>
    <name evidence="7" type="ORF">EQP59_04930</name>
</gene>
<sequence>MIFKYSKILILLLFGGIFLTIQSCSLTKKLNKNEYYLRSNSFKFERKKAFKSDLEDYVSQKPNARMLGILPLQDWMYNLVPAKFDSTFEAYYSYSRKERNQKLLDSLYLKFGLKNYVGDNNFLYRQIYNWGAEPVILDTTASYASARNLKQMFFERGYFEAEVDPTFKIDTAAQKARVIYNIKLNEPSFIKDYNQVITNTDMEDLYKENEDKSAVKAGQRFDVRNFELERDRLTRIFKNNGYYNFNEFGEELIFKIDSTDSQYLGVTMRIAKPKSDSVKHFIKYRWGTIDIFSNDNSENIKHIREYNGYTIKSNEEFRFNPRVFTDAITITEGEVYSDKSIDETRTLIFDRENFTLTSMVPEKNDKDSLINMKIYLQPKPKYDLQLSFEGMYSQFLNFGISPGLRLLNRNIFRGGENLEFKLKGTVGTVNKAENDGQFFNAYELAFNTEMTFPRWLLPFDTENLFPKSYNLKSSIGLGLSGQKNIGLGSRNYLAYMDYRFQPNVSEILIEPLSFQYIRNTEKDKYYRVFTLDNEIKNATFDAFFKYSPEVEQKYINKEISELDLERLIYLDEKFAKGLKSNGSGYDFEKHTDFRNMVFRKRSITQDVFIQPIALSIHYNENKLTDKKNPWNIYSRVAVSGALLRLADMILNFEKQNNFFDQKTSLIGGVPYSEYLRFDLDVRKTFNLNSKSAIALRGLFGIAYPYGNSSTIPFSRSYFAGGSNDVRAWKAYELSPAPLRPNDQGTYVDDMKITLNAEYRFPIAGIFNGAAFLDAGNIWSVKNINERTSFKINQFYKQLGIGGGFGARLDFTFVIARVDFAYKLHDPAYPEGERWFREFNLLKPRIQFGINYPF</sequence>
<reference evidence="7 8" key="1">
    <citation type="submission" date="2019-01" db="EMBL/GenBank/DDBJ databases">
        <title>Whole Genome of Ornithobacterium rhinotracheale FARPER-174b.</title>
        <authorList>
            <person name="Tataje-Lavanda L.A."/>
            <person name="Montalvan A."/>
            <person name="Montesinos R."/>
            <person name="Zimic M."/>
            <person name="Fernandez-Sanchez M."/>
            <person name="Fernandez-Diaz M."/>
        </authorList>
    </citation>
    <scope>NUCLEOTIDE SEQUENCE [LARGE SCALE GENOMIC DNA]</scope>
    <source>
        <strain evidence="7 8">FARPER-174b</strain>
    </source>
</reference>
<evidence type="ECO:0000313" key="8">
    <source>
        <dbReference type="Proteomes" id="UP000287701"/>
    </source>
</evidence>
<keyword evidence="3" id="KW-0732">Signal</keyword>
<dbReference type="Proteomes" id="UP000287701">
    <property type="component" value="Chromosome"/>
</dbReference>
<dbReference type="OrthoDB" id="9814535at2"/>
<dbReference type="PANTHER" id="PTHR12815:SF47">
    <property type="entry name" value="TRANSLOCATION AND ASSEMBLY MODULE SUBUNIT TAMA"/>
    <property type="match status" value="1"/>
</dbReference>
<dbReference type="PROSITE" id="PS51257">
    <property type="entry name" value="PROKAR_LIPOPROTEIN"/>
    <property type="match status" value="1"/>
</dbReference>
<keyword evidence="5" id="KW-0998">Cell outer membrane</keyword>
<dbReference type="EMBL" id="CP035107">
    <property type="protein sequence ID" value="QAR30728.1"/>
    <property type="molecule type" value="Genomic_DNA"/>
</dbReference>
<dbReference type="PANTHER" id="PTHR12815">
    <property type="entry name" value="SORTING AND ASSEMBLY MACHINERY SAMM50 PROTEIN FAMILY MEMBER"/>
    <property type="match status" value="1"/>
</dbReference>
<dbReference type="InterPro" id="IPR000184">
    <property type="entry name" value="Bac_surfAg_D15"/>
</dbReference>
<protein>
    <recommendedName>
        <fullName evidence="6">Bacterial surface antigen (D15) domain-containing protein</fullName>
    </recommendedName>
</protein>
<dbReference type="RefSeq" id="WP_128501205.1">
    <property type="nucleotide sequence ID" value="NZ_CP035107.1"/>
</dbReference>
<dbReference type="Gene3D" id="2.40.160.50">
    <property type="entry name" value="membrane protein fhac: a member of the omp85/tpsb transporter family"/>
    <property type="match status" value="1"/>
</dbReference>
<keyword evidence="2" id="KW-0812">Transmembrane</keyword>
<evidence type="ECO:0000313" key="7">
    <source>
        <dbReference type="EMBL" id="QAR30728.1"/>
    </source>
</evidence>
<name>A0A410JRV0_ORNRH</name>
<evidence type="ECO:0000256" key="3">
    <source>
        <dbReference type="ARBA" id="ARBA00022729"/>
    </source>
</evidence>
<dbReference type="Pfam" id="PF01103">
    <property type="entry name" value="Omp85"/>
    <property type="match status" value="1"/>
</dbReference>
<accession>A0A410JRV0</accession>
<evidence type="ECO:0000256" key="4">
    <source>
        <dbReference type="ARBA" id="ARBA00023136"/>
    </source>
</evidence>
<evidence type="ECO:0000256" key="5">
    <source>
        <dbReference type="ARBA" id="ARBA00023237"/>
    </source>
</evidence>
<evidence type="ECO:0000259" key="6">
    <source>
        <dbReference type="Pfam" id="PF01103"/>
    </source>
</evidence>